<gene>
    <name evidence="1" type="ORF">S7S_01150</name>
</gene>
<sequence>MNHIDATAPVADSPQRHLAAILDGQHPATLLTLSLNPMPVVDQWCREHGTQLTRLEAPDPFDELARLGRFDLVIVADQLEYMTRDNGTELLGLLRNLHTNAMVVLYQPQRAPDTLRWPRNDFLGMGLRREADFEDGERSMTLYSYELDTYNFRRAWNNPQYWANPENWGRYWW</sequence>
<dbReference type="Proteomes" id="UP000006764">
    <property type="component" value="Chromosome"/>
</dbReference>
<name>A0A0B4XF50_9GAMM</name>
<dbReference type="KEGG" id="apac:S7S_01150"/>
<dbReference type="RefSeq" id="WP_008736154.1">
    <property type="nucleotide sequence ID" value="NZ_CP004387.1"/>
</dbReference>
<protein>
    <submittedName>
        <fullName evidence="1">Uncharacterized protein</fullName>
    </submittedName>
</protein>
<reference evidence="1 2" key="1">
    <citation type="journal article" date="2012" name="J. Bacteriol.">
        <title>Genome sequence of an alkane-degrading bacterium, Alcanivorax pacificus type strain W11-5, isolated from deep sea sediment.</title>
        <authorList>
            <person name="Lai Q."/>
            <person name="Shao Z."/>
        </authorList>
    </citation>
    <scope>NUCLEOTIDE SEQUENCE [LARGE SCALE GENOMIC DNA]</scope>
    <source>
        <strain evidence="1 2">W11-5</strain>
    </source>
</reference>
<dbReference type="InterPro" id="IPR046199">
    <property type="entry name" value="DUF6231"/>
</dbReference>
<keyword evidence="2" id="KW-1185">Reference proteome</keyword>
<accession>A0A0B4XF50</accession>
<organism evidence="1 2">
    <name type="scientific">Isoalcanivorax pacificus W11-5</name>
    <dbReference type="NCBI Taxonomy" id="391936"/>
    <lineage>
        <taxon>Bacteria</taxon>
        <taxon>Pseudomonadati</taxon>
        <taxon>Pseudomonadota</taxon>
        <taxon>Gammaproteobacteria</taxon>
        <taxon>Oceanospirillales</taxon>
        <taxon>Alcanivoracaceae</taxon>
        <taxon>Isoalcanivorax</taxon>
    </lineage>
</organism>
<evidence type="ECO:0000313" key="1">
    <source>
        <dbReference type="EMBL" id="AJD46654.1"/>
    </source>
</evidence>
<dbReference type="AlphaFoldDB" id="A0A0B4XF50"/>
<dbReference type="STRING" id="391936.S7S_01150"/>
<dbReference type="Pfam" id="PF19742">
    <property type="entry name" value="DUF6231"/>
    <property type="match status" value="1"/>
</dbReference>
<dbReference type="EMBL" id="CP004387">
    <property type="protein sequence ID" value="AJD46654.1"/>
    <property type="molecule type" value="Genomic_DNA"/>
</dbReference>
<dbReference type="OrthoDB" id="5609094at2"/>
<proteinExistence type="predicted"/>
<evidence type="ECO:0000313" key="2">
    <source>
        <dbReference type="Proteomes" id="UP000006764"/>
    </source>
</evidence>
<dbReference type="HOGENOM" id="CLU_137362_0_0_6"/>